<evidence type="ECO:0000313" key="1">
    <source>
        <dbReference type="EMBL" id="KKS47786.1"/>
    </source>
</evidence>
<dbReference type="Proteomes" id="UP000034036">
    <property type="component" value="Unassembled WGS sequence"/>
</dbReference>
<protein>
    <submittedName>
        <fullName evidence="1">Uncharacterized protein</fullName>
    </submittedName>
</protein>
<proteinExistence type="predicted"/>
<evidence type="ECO:0000313" key="2">
    <source>
        <dbReference type="Proteomes" id="UP000034036"/>
    </source>
</evidence>
<gene>
    <name evidence="1" type="ORF">UV11_C0013G0010</name>
</gene>
<comment type="caution">
    <text evidence="1">The sequence shown here is derived from an EMBL/GenBank/DDBJ whole genome shotgun (WGS) entry which is preliminary data.</text>
</comment>
<sequence>MLRFQPEWRFLEFLKIQKINNLELQNLSKAHILERLAQCDGASMRQKFSRILCCALQNVRRERVS</sequence>
<accession>A0A0G1BNE0</accession>
<dbReference type="AlphaFoldDB" id="A0A0G1BNE0"/>
<dbReference type="EMBL" id="LCDF01000013">
    <property type="protein sequence ID" value="KKS47786.1"/>
    <property type="molecule type" value="Genomic_DNA"/>
</dbReference>
<name>A0A0G1BNE0_9BACT</name>
<reference evidence="1 2" key="1">
    <citation type="journal article" date="2015" name="Nature">
        <title>rRNA introns, odd ribosomes, and small enigmatic genomes across a large radiation of phyla.</title>
        <authorList>
            <person name="Brown C.T."/>
            <person name="Hug L.A."/>
            <person name="Thomas B.C."/>
            <person name="Sharon I."/>
            <person name="Castelle C.J."/>
            <person name="Singh A."/>
            <person name="Wilkins M.J."/>
            <person name="Williams K.H."/>
            <person name="Banfield J.F."/>
        </authorList>
    </citation>
    <scope>NUCLEOTIDE SEQUENCE [LARGE SCALE GENOMIC DNA]</scope>
</reference>
<organism evidence="1 2">
    <name type="scientific">Candidatus Giovannonibacteria bacterium GW2011_GWF2_42_19</name>
    <dbReference type="NCBI Taxonomy" id="1618659"/>
    <lineage>
        <taxon>Bacteria</taxon>
        <taxon>Candidatus Giovannoniibacteriota</taxon>
    </lineage>
</organism>